<sequence>MRKFLMIAGGAALLAAAPAMAGFKLMPAGQPQLIRKSALTVTPGIAWNRLGARLGRNAEAWTLDGNTLNDLIFYTAIPAGQTLFREVDKKNKPLPKFDAKMLAPDVVAMFESSYRIANSTSLFSVDSVEPATFAGKPGFRFTYSFTIQNEEVRRSGEATGAIVNGQLYMITFEAPKIHYYDRNIADYRAVVASAKVG</sequence>
<evidence type="ECO:0000256" key="1">
    <source>
        <dbReference type="SAM" id="SignalP"/>
    </source>
</evidence>
<proteinExistence type="predicted"/>
<dbReference type="EMBL" id="JAMLDX010000001">
    <property type="protein sequence ID" value="MCP3729160.1"/>
    <property type="molecule type" value="Genomic_DNA"/>
</dbReference>
<dbReference type="Proteomes" id="UP001139451">
    <property type="component" value="Unassembled WGS sequence"/>
</dbReference>
<protein>
    <submittedName>
        <fullName evidence="2">Uncharacterized protein</fullName>
    </submittedName>
</protein>
<gene>
    <name evidence="2" type="ORF">M9978_01860</name>
</gene>
<feature type="chain" id="PRO_5040758375" evidence="1">
    <location>
        <begin position="22"/>
        <end position="197"/>
    </location>
</feature>
<feature type="signal peptide" evidence="1">
    <location>
        <begin position="1"/>
        <end position="21"/>
    </location>
</feature>
<dbReference type="AlphaFoldDB" id="A0A9X2KJX2"/>
<dbReference type="RefSeq" id="WP_254291142.1">
    <property type="nucleotide sequence ID" value="NZ_JAMLDX010000001.1"/>
</dbReference>
<accession>A0A9X2KJX2</accession>
<evidence type="ECO:0000313" key="3">
    <source>
        <dbReference type="Proteomes" id="UP001139451"/>
    </source>
</evidence>
<keyword evidence="3" id="KW-1185">Reference proteome</keyword>
<organism evidence="2 3">
    <name type="scientific">Sphingomonas tagetis</name>
    <dbReference type="NCBI Taxonomy" id="2949092"/>
    <lineage>
        <taxon>Bacteria</taxon>
        <taxon>Pseudomonadati</taxon>
        <taxon>Pseudomonadota</taxon>
        <taxon>Alphaproteobacteria</taxon>
        <taxon>Sphingomonadales</taxon>
        <taxon>Sphingomonadaceae</taxon>
        <taxon>Sphingomonas</taxon>
    </lineage>
</organism>
<evidence type="ECO:0000313" key="2">
    <source>
        <dbReference type="EMBL" id="MCP3729160.1"/>
    </source>
</evidence>
<keyword evidence="1" id="KW-0732">Signal</keyword>
<name>A0A9X2KJX2_9SPHN</name>
<reference evidence="2" key="1">
    <citation type="submission" date="2022-05" db="EMBL/GenBank/DDBJ databases">
        <title>Sphingomonas sp. strain MG17 Genome sequencing and assembly.</title>
        <authorList>
            <person name="Kim I."/>
        </authorList>
    </citation>
    <scope>NUCLEOTIDE SEQUENCE</scope>
    <source>
        <strain evidence="2">MG17</strain>
    </source>
</reference>
<comment type="caution">
    <text evidence="2">The sequence shown here is derived from an EMBL/GenBank/DDBJ whole genome shotgun (WGS) entry which is preliminary data.</text>
</comment>